<comment type="caution">
    <text evidence="1">The sequence shown here is derived from an EMBL/GenBank/DDBJ whole genome shotgun (WGS) entry which is preliminary data.</text>
</comment>
<evidence type="ECO:0000313" key="2">
    <source>
        <dbReference type="Proteomes" id="UP000602395"/>
    </source>
</evidence>
<keyword evidence="2" id="KW-1185">Reference proteome</keyword>
<accession>A0ABR7W6X3</accession>
<name>A0ABR7W6X3_9ACTN</name>
<dbReference type="EMBL" id="JACWMS010000001">
    <property type="protein sequence ID" value="MBD1318241.1"/>
    <property type="molecule type" value="Genomic_DNA"/>
</dbReference>
<protein>
    <submittedName>
        <fullName evidence="1">DUF3089 domain-containing protein</fullName>
    </submittedName>
</protein>
<evidence type="ECO:0000313" key="1">
    <source>
        <dbReference type="EMBL" id="MBD1318241.1"/>
    </source>
</evidence>
<reference evidence="1 2" key="1">
    <citation type="submission" date="2020-09" db="EMBL/GenBank/DDBJ databases">
        <title>Novel species in genus Gordonia.</title>
        <authorList>
            <person name="Zhang G."/>
        </authorList>
    </citation>
    <scope>NUCLEOTIDE SEQUENCE [LARGE SCALE GENOMIC DNA]</scope>
    <source>
        <strain evidence="1 2">ON-33</strain>
    </source>
</reference>
<proteinExistence type="predicted"/>
<dbReference type="Pfam" id="PF11288">
    <property type="entry name" value="DUF3089"/>
    <property type="match status" value="1"/>
</dbReference>
<dbReference type="Proteomes" id="UP000602395">
    <property type="component" value="Unassembled WGS sequence"/>
</dbReference>
<dbReference type="InterPro" id="IPR021440">
    <property type="entry name" value="DUF3089"/>
</dbReference>
<gene>
    <name evidence="1" type="ORF">IDF66_01480</name>
</gene>
<sequence>MASDPCDLPQDTTDLLTGRVTAPPPVAESAKPVDCFFVYGTATNALSLNADLVASPEIRAAASLHGARFNRTCRMFAPVYRQVSLPAAVPTNLGLTEPLAIAYRDVRNAWREYLAHAGNRGVIFIADSQGAYHLRKLIREEVDGRPALLHRFAGAFLMGANVTTAKGSAVGGDFRNIPVCTRQGEYRCVMAYSSNVVYPPVSAFGNSAVDVTSRASGLPNGPQYQVACTDPAVVSGSRAPVGITVPSEPFPPWLLAGVLTYTRFPDPWPTSSSTWTTGRGRGVGSCDEVYGIREYHIRMIRPQPINQVPLLDTHDLDFTFGLDRLVGIAARQAADWRAHSH</sequence>
<organism evidence="1 2">
    <name type="scientific">Gordonia hankookensis</name>
    <dbReference type="NCBI Taxonomy" id="589403"/>
    <lineage>
        <taxon>Bacteria</taxon>
        <taxon>Bacillati</taxon>
        <taxon>Actinomycetota</taxon>
        <taxon>Actinomycetes</taxon>
        <taxon>Mycobacteriales</taxon>
        <taxon>Gordoniaceae</taxon>
        <taxon>Gordonia</taxon>
    </lineage>
</organism>